<dbReference type="PANTHER" id="PTHR31642:SF196">
    <property type="entry name" value="SHIKIMATE O-HYDROXYCINNAMOYLTRANSFERASE-LIKE"/>
    <property type="match status" value="1"/>
</dbReference>
<dbReference type="InterPro" id="IPR050317">
    <property type="entry name" value="Plant_Fungal_Acyltransferase"/>
</dbReference>
<comment type="caution">
    <text evidence="2">The sequence shown here is derived from an EMBL/GenBank/DDBJ whole genome shotgun (WGS) entry which is preliminary data.</text>
</comment>
<evidence type="ECO:0000313" key="2">
    <source>
        <dbReference type="EMBL" id="KAK8502115.1"/>
    </source>
</evidence>
<gene>
    <name evidence="2" type="ORF">V6N12_012565</name>
</gene>
<sequence length="176" mass="19958">MTSFHSQPQPHHFLSTHCLDYSKMEITIKESTIVRPTEDTPKRSLWNSNLDIVMTRYHIPTVYYYKPNGSSDFFDNEKLKVALGKILVSFYPIAGRLGFDENGRLEILCNAEEVLFVEAETSSIMDHFAGDSSDGSQVLQLVPKVDYSEGISSYPLLVLQMIKPPCCDSRLMVDLD</sequence>
<organism evidence="2 3">
    <name type="scientific">Hibiscus sabdariffa</name>
    <name type="common">roselle</name>
    <dbReference type="NCBI Taxonomy" id="183260"/>
    <lineage>
        <taxon>Eukaryota</taxon>
        <taxon>Viridiplantae</taxon>
        <taxon>Streptophyta</taxon>
        <taxon>Embryophyta</taxon>
        <taxon>Tracheophyta</taxon>
        <taxon>Spermatophyta</taxon>
        <taxon>Magnoliopsida</taxon>
        <taxon>eudicotyledons</taxon>
        <taxon>Gunneridae</taxon>
        <taxon>Pentapetalae</taxon>
        <taxon>rosids</taxon>
        <taxon>malvids</taxon>
        <taxon>Malvales</taxon>
        <taxon>Malvaceae</taxon>
        <taxon>Malvoideae</taxon>
        <taxon>Hibiscus</taxon>
    </lineage>
</organism>
<protein>
    <recommendedName>
        <fullName evidence="4">Shikimate O-hydroxycinnamoyltransferase</fullName>
    </recommendedName>
</protein>
<proteinExistence type="inferred from homology"/>
<evidence type="ECO:0008006" key="4">
    <source>
        <dbReference type="Google" id="ProtNLM"/>
    </source>
</evidence>
<dbReference type="Proteomes" id="UP001472677">
    <property type="component" value="Unassembled WGS sequence"/>
</dbReference>
<dbReference type="PANTHER" id="PTHR31642">
    <property type="entry name" value="TRICHOTHECENE 3-O-ACETYLTRANSFERASE"/>
    <property type="match status" value="1"/>
</dbReference>
<comment type="similarity">
    <text evidence="1">Belongs to the plant acyltransferase family.</text>
</comment>
<name>A0ABR2B657_9ROSI</name>
<dbReference type="EMBL" id="JBBPBM010000176">
    <property type="protein sequence ID" value="KAK8502115.1"/>
    <property type="molecule type" value="Genomic_DNA"/>
</dbReference>
<accession>A0ABR2B657</accession>
<dbReference type="Gene3D" id="3.30.559.10">
    <property type="entry name" value="Chloramphenicol acetyltransferase-like domain"/>
    <property type="match status" value="1"/>
</dbReference>
<dbReference type="InterPro" id="IPR023213">
    <property type="entry name" value="CAT-like_dom_sf"/>
</dbReference>
<evidence type="ECO:0000313" key="3">
    <source>
        <dbReference type="Proteomes" id="UP001472677"/>
    </source>
</evidence>
<dbReference type="Pfam" id="PF02458">
    <property type="entry name" value="Transferase"/>
    <property type="match status" value="1"/>
</dbReference>
<evidence type="ECO:0000256" key="1">
    <source>
        <dbReference type="ARBA" id="ARBA00009861"/>
    </source>
</evidence>
<reference evidence="2 3" key="1">
    <citation type="journal article" date="2024" name="G3 (Bethesda)">
        <title>Genome assembly of Hibiscus sabdariffa L. provides insights into metabolisms of medicinal natural products.</title>
        <authorList>
            <person name="Kim T."/>
        </authorList>
    </citation>
    <scope>NUCLEOTIDE SEQUENCE [LARGE SCALE GENOMIC DNA]</scope>
    <source>
        <strain evidence="2">TK-2024</strain>
        <tissue evidence="2">Old leaves</tissue>
    </source>
</reference>
<keyword evidence="3" id="KW-1185">Reference proteome</keyword>